<organism evidence="13">
    <name type="scientific">Arion vulgaris</name>
    <dbReference type="NCBI Taxonomy" id="1028688"/>
    <lineage>
        <taxon>Eukaryota</taxon>
        <taxon>Metazoa</taxon>
        <taxon>Spiralia</taxon>
        <taxon>Lophotrochozoa</taxon>
        <taxon>Mollusca</taxon>
        <taxon>Gastropoda</taxon>
        <taxon>Heterobranchia</taxon>
        <taxon>Euthyneura</taxon>
        <taxon>Panpulmonata</taxon>
        <taxon>Eupulmonata</taxon>
        <taxon>Stylommatophora</taxon>
        <taxon>Helicina</taxon>
        <taxon>Arionoidea</taxon>
        <taxon>Arionidae</taxon>
        <taxon>Arion</taxon>
    </lineage>
</organism>
<dbReference type="PROSITE" id="PS51421">
    <property type="entry name" value="RAS"/>
    <property type="match status" value="1"/>
</dbReference>
<dbReference type="InterPro" id="IPR001806">
    <property type="entry name" value="Small_GTPase"/>
</dbReference>
<dbReference type="InterPro" id="IPR027417">
    <property type="entry name" value="P-loop_NTPase"/>
</dbReference>
<accession>A0A0B6ZH87</accession>
<feature type="region of interest" description="Disordered" evidence="12">
    <location>
        <begin position="1"/>
        <end position="36"/>
    </location>
</feature>
<dbReference type="InterPro" id="IPR005225">
    <property type="entry name" value="Small_GTP-bd"/>
</dbReference>
<evidence type="ECO:0000256" key="11">
    <source>
        <dbReference type="ARBA" id="ARBA00023288"/>
    </source>
</evidence>
<dbReference type="PRINTS" id="PR00449">
    <property type="entry name" value="RASTRNSFRMNG"/>
</dbReference>
<dbReference type="GO" id="GO:0046872">
    <property type="term" value="F:metal ion binding"/>
    <property type="evidence" value="ECO:0007669"/>
    <property type="project" value="UniProtKB-KW"/>
</dbReference>
<evidence type="ECO:0000256" key="10">
    <source>
        <dbReference type="ARBA" id="ARBA00023139"/>
    </source>
</evidence>
<dbReference type="GO" id="GO:0005886">
    <property type="term" value="C:plasma membrane"/>
    <property type="evidence" value="ECO:0007669"/>
    <property type="project" value="UniProtKB-SubCell"/>
</dbReference>
<protein>
    <submittedName>
        <fullName evidence="13">Uncharacterized protein</fullName>
    </submittedName>
</protein>
<evidence type="ECO:0000256" key="6">
    <source>
        <dbReference type="ARBA" id="ARBA00022741"/>
    </source>
</evidence>
<reference evidence="13" key="1">
    <citation type="submission" date="2014-12" db="EMBL/GenBank/DDBJ databases">
        <title>Insight into the proteome of Arion vulgaris.</title>
        <authorList>
            <person name="Aradska J."/>
            <person name="Bulat T."/>
            <person name="Smidak R."/>
            <person name="Sarate P."/>
            <person name="Gangsoo J."/>
            <person name="Sialana F."/>
            <person name="Bilban M."/>
            <person name="Lubec G."/>
        </authorList>
    </citation>
    <scope>NUCLEOTIDE SEQUENCE</scope>
    <source>
        <tissue evidence="13">Skin</tissue>
    </source>
</reference>
<dbReference type="SMART" id="SM00173">
    <property type="entry name" value="RAS"/>
    <property type="match status" value="1"/>
</dbReference>
<keyword evidence="4" id="KW-0597">Phosphoprotein</keyword>
<proteinExistence type="predicted"/>
<evidence type="ECO:0000256" key="3">
    <source>
        <dbReference type="ARBA" id="ARBA00022475"/>
    </source>
</evidence>
<keyword evidence="7" id="KW-0460">Magnesium</keyword>
<dbReference type="SMART" id="SM00176">
    <property type="entry name" value="RAN"/>
    <property type="match status" value="1"/>
</dbReference>
<keyword evidence="6" id="KW-0547">Nucleotide-binding</keyword>
<evidence type="ECO:0000313" key="13">
    <source>
        <dbReference type="EMBL" id="CEK67251.1"/>
    </source>
</evidence>
<dbReference type="NCBIfam" id="TIGR00231">
    <property type="entry name" value="small_GTP"/>
    <property type="match status" value="1"/>
</dbReference>
<dbReference type="SUPFAM" id="SSF52540">
    <property type="entry name" value="P-loop containing nucleoside triphosphate hydrolases"/>
    <property type="match status" value="1"/>
</dbReference>
<dbReference type="Gene3D" id="3.40.50.300">
    <property type="entry name" value="P-loop containing nucleotide triphosphate hydrolases"/>
    <property type="match status" value="1"/>
</dbReference>
<dbReference type="AlphaFoldDB" id="A0A0B6ZH87"/>
<comment type="cofactor">
    <cofactor evidence="1">
        <name>Mg(2+)</name>
        <dbReference type="ChEBI" id="CHEBI:18420"/>
    </cofactor>
</comment>
<dbReference type="EMBL" id="HACG01020386">
    <property type="protein sequence ID" value="CEK67251.1"/>
    <property type="molecule type" value="Transcribed_RNA"/>
</dbReference>
<feature type="compositionally biased region" description="Polar residues" evidence="12">
    <location>
        <begin position="13"/>
        <end position="36"/>
    </location>
</feature>
<dbReference type="InterPro" id="IPR003578">
    <property type="entry name" value="Small_GTPase_Rho"/>
</dbReference>
<evidence type="ECO:0000256" key="12">
    <source>
        <dbReference type="SAM" id="MobiDB-lite"/>
    </source>
</evidence>
<keyword evidence="3" id="KW-1003">Cell membrane</keyword>
<dbReference type="GO" id="GO:0005525">
    <property type="term" value="F:GTP binding"/>
    <property type="evidence" value="ECO:0007669"/>
    <property type="project" value="UniProtKB-KW"/>
</dbReference>
<comment type="subcellular location">
    <subcellularLocation>
        <location evidence="2">Cell membrane</location>
        <topology evidence="2">Lipid-anchor</topology>
        <orientation evidence="2">Cytoplasmic side</orientation>
    </subcellularLocation>
</comment>
<dbReference type="Pfam" id="PF00071">
    <property type="entry name" value="Ras"/>
    <property type="match status" value="1"/>
</dbReference>
<name>A0A0B6ZH87_9EUPU</name>
<dbReference type="FunFam" id="3.40.50.300:FF:000561">
    <property type="entry name" value="rho-related GTP-binding protein RhoV"/>
    <property type="match status" value="1"/>
</dbReference>
<keyword evidence="5" id="KW-0479">Metal-binding</keyword>
<dbReference type="GO" id="GO:0007264">
    <property type="term" value="P:small GTPase-mediated signal transduction"/>
    <property type="evidence" value="ECO:0007669"/>
    <property type="project" value="InterPro"/>
</dbReference>
<dbReference type="PANTHER" id="PTHR24072">
    <property type="entry name" value="RHO FAMILY GTPASE"/>
    <property type="match status" value="1"/>
</dbReference>
<evidence type="ECO:0000256" key="8">
    <source>
        <dbReference type="ARBA" id="ARBA00023134"/>
    </source>
</evidence>
<dbReference type="GO" id="GO:0007010">
    <property type="term" value="P:cytoskeleton organization"/>
    <property type="evidence" value="ECO:0007669"/>
    <property type="project" value="UniProtKB-ARBA"/>
</dbReference>
<evidence type="ECO:0000256" key="5">
    <source>
        <dbReference type="ARBA" id="ARBA00022723"/>
    </source>
</evidence>
<dbReference type="GO" id="GO:0003924">
    <property type="term" value="F:GTPase activity"/>
    <property type="evidence" value="ECO:0007669"/>
    <property type="project" value="InterPro"/>
</dbReference>
<dbReference type="SMART" id="SM00175">
    <property type="entry name" value="RAB"/>
    <property type="match status" value="1"/>
</dbReference>
<dbReference type="PROSITE" id="PS51420">
    <property type="entry name" value="RHO"/>
    <property type="match status" value="1"/>
</dbReference>
<gene>
    <name evidence="13" type="primary">ORF61940</name>
</gene>
<evidence type="ECO:0000256" key="9">
    <source>
        <dbReference type="ARBA" id="ARBA00023136"/>
    </source>
</evidence>
<evidence type="ECO:0000256" key="7">
    <source>
        <dbReference type="ARBA" id="ARBA00022842"/>
    </source>
</evidence>
<keyword evidence="9" id="KW-0472">Membrane</keyword>
<sequence>MPPYAPVMDHKTNLSPETQQSNVNMPGQQRDTSNTPLIQPTAKVKCVLVGDGAVGKTSLIVSYTTNGYPTEYMPTAFDDYSVVVTVDSKPVQLQLCDTAGQDDFDAIRHLCYPSTDIFLLCFSVVSPTSFNNVPEKWVPEIRRHSPMVPIMLVGTQSDLRNDVTVLIELARYKDKPVSELDATRMAHDIGAVHYMECSALTQKNLKDVFDQAILSSLNYVPDHSQFQVRKSSRKKYSLSVRENTSLKKAGWKKFCCLL</sequence>
<dbReference type="GO" id="GO:0022603">
    <property type="term" value="P:regulation of anatomical structure morphogenesis"/>
    <property type="evidence" value="ECO:0007669"/>
    <property type="project" value="UniProtKB-ARBA"/>
</dbReference>
<dbReference type="CDD" id="cd04130">
    <property type="entry name" value="Wrch_1"/>
    <property type="match status" value="1"/>
</dbReference>
<dbReference type="SMART" id="SM00174">
    <property type="entry name" value="RHO"/>
    <property type="match status" value="1"/>
</dbReference>
<evidence type="ECO:0000256" key="4">
    <source>
        <dbReference type="ARBA" id="ARBA00022553"/>
    </source>
</evidence>
<dbReference type="PROSITE" id="PS51419">
    <property type="entry name" value="RAB"/>
    <property type="match status" value="1"/>
</dbReference>
<evidence type="ECO:0000256" key="1">
    <source>
        <dbReference type="ARBA" id="ARBA00001946"/>
    </source>
</evidence>
<keyword evidence="10" id="KW-0564">Palmitate</keyword>
<keyword evidence="11" id="KW-0449">Lipoprotein</keyword>
<keyword evidence="8" id="KW-0342">GTP-binding</keyword>
<evidence type="ECO:0000256" key="2">
    <source>
        <dbReference type="ARBA" id="ARBA00004342"/>
    </source>
</evidence>